<proteinExistence type="predicted"/>
<dbReference type="EMBL" id="DVMS01000101">
    <property type="protein sequence ID" value="HIU38720.1"/>
    <property type="molecule type" value="Genomic_DNA"/>
</dbReference>
<accession>A0A9D1IJG9</accession>
<evidence type="ECO:0000313" key="2">
    <source>
        <dbReference type="Proteomes" id="UP000824076"/>
    </source>
</evidence>
<sequence>MKILAHYTVYDGQVFHLNVFTFKNGEITHAPYEKETPDTLFIEGILLVIPSIEEHQISALDRQICLMKNSSIEDIAKALANMSQQFSPATSGNPAVALFQAKYPFTRLARIPRFQP</sequence>
<evidence type="ECO:0000313" key="1">
    <source>
        <dbReference type="EMBL" id="HIU38720.1"/>
    </source>
</evidence>
<reference evidence="1" key="2">
    <citation type="journal article" date="2021" name="PeerJ">
        <title>Extensive microbial diversity within the chicken gut microbiome revealed by metagenomics and culture.</title>
        <authorList>
            <person name="Gilroy R."/>
            <person name="Ravi A."/>
            <person name="Getino M."/>
            <person name="Pursley I."/>
            <person name="Horton D.L."/>
            <person name="Alikhan N.F."/>
            <person name="Baker D."/>
            <person name="Gharbi K."/>
            <person name="Hall N."/>
            <person name="Watson M."/>
            <person name="Adriaenssens E.M."/>
            <person name="Foster-Nyarko E."/>
            <person name="Jarju S."/>
            <person name="Secka A."/>
            <person name="Antonio M."/>
            <person name="Oren A."/>
            <person name="Chaudhuri R.R."/>
            <person name="La Ragione R."/>
            <person name="Hildebrand F."/>
            <person name="Pallen M.J."/>
        </authorList>
    </citation>
    <scope>NUCLEOTIDE SEQUENCE</scope>
    <source>
        <strain evidence="1">17073</strain>
    </source>
</reference>
<comment type="caution">
    <text evidence="1">The sequence shown here is derived from an EMBL/GenBank/DDBJ whole genome shotgun (WGS) entry which is preliminary data.</text>
</comment>
<gene>
    <name evidence="1" type="ORF">IAD18_03515</name>
</gene>
<reference evidence="1" key="1">
    <citation type="submission" date="2020-10" db="EMBL/GenBank/DDBJ databases">
        <authorList>
            <person name="Gilroy R."/>
        </authorList>
    </citation>
    <scope>NUCLEOTIDE SEQUENCE</scope>
    <source>
        <strain evidence="1">17073</strain>
    </source>
</reference>
<organism evidence="1 2">
    <name type="scientific">Candidatus Limisoma intestinavium</name>
    <dbReference type="NCBI Taxonomy" id="2840856"/>
    <lineage>
        <taxon>Bacteria</taxon>
        <taxon>Pseudomonadati</taxon>
        <taxon>Bacteroidota</taxon>
        <taxon>Bacteroidia</taxon>
        <taxon>Bacteroidales</taxon>
        <taxon>Candidatus Limisoma</taxon>
    </lineage>
</organism>
<dbReference type="AlphaFoldDB" id="A0A9D1IJG9"/>
<name>A0A9D1IJG9_9BACT</name>
<protein>
    <submittedName>
        <fullName evidence="1">Uncharacterized protein</fullName>
    </submittedName>
</protein>
<dbReference type="Proteomes" id="UP000824076">
    <property type="component" value="Unassembled WGS sequence"/>
</dbReference>